<evidence type="ECO:0000256" key="4">
    <source>
        <dbReference type="PROSITE-ProRule" id="PRU00409"/>
    </source>
</evidence>
<evidence type="ECO:0000256" key="2">
    <source>
        <dbReference type="ARBA" id="ARBA00022741"/>
    </source>
</evidence>
<organism evidence="6 7">
    <name type="scientific">Bacillus carboniphilus</name>
    <dbReference type="NCBI Taxonomy" id="86663"/>
    <lineage>
        <taxon>Bacteria</taxon>
        <taxon>Bacillati</taxon>
        <taxon>Bacillota</taxon>
        <taxon>Bacilli</taxon>
        <taxon>Bacillales</taxon>
        <taxon>Bacillaceae</taxon>
        <taxon>Bacillus</taxon>
    </lineage>
</organism>
<dbReference type="InterPro" id="IPR040570">
    <property type="entry name" value="LAL_C2"/>
</dbReference>
<dbReference type="InterPro" id="IPR052032">
    <property type="entry name" value="ATP-dep_AA_Ligase"/>
</dbReference>
<keyword evidence="7" id="KW-1185">Reference proteome</keyword>
<dbReference type="PANTHER" id="PTHR43585">
    <property type="entry name" value="FUMIPYRROLE BIOSYNTHESIS PROTEIN C"/>
    <property type="match status" value="1"/>
</dbReference>
<keyword evidence="3 4" id="KW-0067">ATP-binding</keyword>
<keyword evidence="1" id="KW-0436">Ligase</keyword>
<dbReference type="RefSeq" id="WP_226538953.1">
    <property type="nucleotide sequence ID" value="NZ_CP129013.1"/>
</dbReference>
<evidence type="ECO:0000313" key="7">
    <source>
        <dbReference type="Proteomes" id="UP001197974"/>
    </source>
</evidence>
<sequence>MKTIVFIETNKSGSSREALIAAENLGYYIVLLTKNEKHISQREQFVEVHFMIKVRSHTEEFLTVEIKKLQRRGCMIEAVVSFIDSYVSIASLLHNQFSFNSINVNSIKVMENKLLTREYLQNTRFSVPYSPIDNLDSWLKENPKEDRKWPIFLKSPVSTGSKDVVKIHNLGMLRKEYDSLKKKVKQKTLFVEPFIKGPQYLVEAVIFKGNVSCVAVFKQDILTKPRNIIIGYSHVVNLQTKFMQQLVQATEEIVDIFGLENGALHLEIRYSNNKWNLIEINPRISGGAMNQMVLASTGINLVKETLKIFLEQSPDLKIEKRRYVYTRYKVVDEEGVLEKITGKTKASKMKGVYEVYVKPKKGTVLRLPYSMGNRYAYVIAIGNSEQEAKQRALEAINTIQFHIKKQ</sequence>
<evidence type="ECO:0000259" key="5">
    <source>
        <dbReference type="PROSITE" id="PS50975"/>
    </source>
</evidence>
<protein>
    <submittedName>
        <fullName evidence="6">ATP-grasp domain-containing protein</fullName>
    </submittedName>
</protein>
<evidence type="ECO:0000313" key="6">
    <source>
        <dbReference type="EMBL" id="WLR43130.1"/>
    </source>
</evidence>
<dbReference type="InterPro" id="IPR011761">
    <property type="entry name" value="ATP-grasp"/>
</dbReference>
<evidence type="ECO:0000256" key="1">
    <source>
        <dbReference type="ARBA" id="ARBA00022598"/>
    </source>
</evidence>
<dbReference type="EMBL" id="CP129013">
    <property type="protein sequence ID" value="WLR43130.1"/>
    <property type="molecule type" value="Genomic_DNA"/>
</dbReference>
<reference evidence="6 7" key="1">
    <citation type="submission" date="2023-06" db="EMBL/GenBank/DDBJ databases">
        <title>Five Gram-positive bacteria isolated from mangrove sediments in Shenzhen, Guangdong, China.</title>
        <authorList>
            <person name="Yu S."/>
            <person name="Zheng W."/>
            <person name="Huang Y."/>
        </authorList>
    </citation>
    <scope>NUCLEOTIDE SEQUENCE [LARGE SCALE GENOMIC DNA]</scope>
    <source>
        <strain evidence="6 7">SaN35-3</strain>
    </source>
</reference>
<dbReference type="SUPFAM" id="SSF56059">
    <property type="entry name" value="Glutathione synthetase ATP-binding domain-like"/>
    <property type="match status" value="1"/>
</dbReference>
<dbReference type="PROSITE" id="PS50975">
    <property type="entry name" value="ATP_GRASP"/>
    <property type="match status" value="1"/>
</dbReference>
<evidence type="ECO:0000256" key="3">
    <source>
        <dbReference type="ARBA" id="ARBA00022840"/>
    </source>
</evidence>
<dbReference type="Pfam" id="PF18603">
    <property type="entry name" value="LAL_C2"/>
    <property type="match status" value="1"/>
</dbReference>
<gene>
    <name evidence="6" type="ORF">LC087_02670</name>
</gene>
<feature type="domain" description="ATP-grasp" evidence="5">
    <location>
        <begin position="117"/>
        <end position="310"/>
    </location>
</feature>
<proteinExistence type="predicted"/>
<dbReference type="PANTHER" id="PTHR43585:SF2">
    <property type="entry name" value="ATP-GRASP ENZYME FSQD"/>
    <property type="match status" value="1"/>
</dbReference>
<dbReference type="Gene3D" id="3.30.470.20">
    <property type="entry name" value="ATP-grasp fold, B domain"/>
    <property type="match status" value="1"/>
</dbReference>
<dbReference type="Pfam" id="PF13535">
    <property type="entry name" value="ATP-grasp_4"/>
    <property type="match status" value="1"/>
</dbReference>
<name>A0ABY9JZV2_9BACI</name>
<dbReference type="Proteomes" id="UP001197974">
    <property type="component" value="Chromosome"/>
</dbReference>
<accession>A0ABY9JZV2</accession>
<keyword evidence="2 4" id="KW-0547">Nucleotide-binding</keyword>